<dbReference type="Proteomes" id="UP000190395">
    <property type="component" value="Unassembled WGS sequence"/>
</dbReference>
<gene>
    <name evidence="3" type="ORF">SAMN02745152_00935</name>
</gene>
<dbReference type="STRING" id="225004.SAMN02745152_00935"/>
<feature type="domain" description="Acyl-ACP thioesterase-like C-terminal" evidence="2">
    <location>
        <begin position="179"/>
        <end position="242"/>
    </location>
</feature>
<evidence type="ECO:0000313" key="4">
    <source>
        <dbReference type="Proteomes" id="UP000190395"/>
    </source>
</evidence>
<dbReference type="GO" id="GO:0006633">
    <property type="term" value="P:fatty acid biosynthetic process"/>
    <property type="evidence" value="ECO:0007669"/>
    <property type="project" value="InterPro"/>
</dbReference>
<dbReference type="InterPro" id="IPR029069">
    <property type="entry name" value="HotDog_dom_sf"/>
</dbReference>
<dbReference type="SUPFAM" id="SSF54637">
    <property type="entry name" value="Thioesterase/thiol ester dehydrase-isomerase"/>
    <property type="match status" value="2"/>
</dbReference>
<dbReference type="Pfam" id="PF20791">
    <property type="entry name" value="Acyl-ACP_TE_C"/>
    <property type="match status" value="1"/>
</dbReference>
<dbReference type="RefSeq" id="WP_078930684.1">
    <property type="nucleotide sequence ID" value="NZ_CAMCOW010000003.1"/>
</dbReference>
<reference evidence="3 4" key="1">
    <citation type="submission" date="2017-02" db="EMBL/GenBank/DDBJ databases">
        <authorList>
            <person name="Peterson S.W."/>
        </authorList>
    </citation>
    <scope>NUCLEOTIDE SEQUENCE [LARGE SCALE GENOMIC DNA]</scope>
    <source>
        <strain evidence="3 4">ATCC BAA-909</strain>
    </source>
</reference>
<dbReference type="OrthoDB" id="9801517at2"/>
<protein>
    <submittedName>
        <fullName evidence="3">Acyl-ACP thioesterase</fullName>
    </submittedName>
</protein>
<dbReference type="AlphaFoldDB" id="A0A1T4MNB3"/>
<evidence type="ECO:0000313" key="3">
    <source>
        <dbReference type="EMBL" id="SJZ68502.1"/>
    </source>
</evidence>
<sequence length="260" mass="29915">MSDLIPQETESRQYYKEDLSFNWETMVFFSQCNINKNLSLNELLKLTSDIAVEDFARRGMSRETLAKNGIAILVSRDSFRIHKFPKENQRIVVRTWEEKSEALQFVRAVEIETLDGEKLVSGITAWLLVDLNNRRILPIKKFDEMGLRTPTLKKTEHDCLPYGKIQLPEDAVLLDERFIKYTDLDANGHTNNSRYAAFAVDSLPAEFQGIEFKDVRINFAKEAMLGQKVQVFGKIDKEAKKIILVGKTESGTSFEAELLW</sequence>
<dbReference type="Pfam" id="PF01643">
    <property type="entry name" value="Acyl-ACP_TE"/>
    <property type="match status" value="1"/>
</dbReference>
<dbReference type="InterPro" id="IPR049427">
    <property type="entry name" value="Acyl-ACP_TE_C"/>
</dbReference>
<name>A0A1T4MNB3_9SPIR</name>
<dbReference type="EMBL" id="FUXC01000004">
    <property type="protein sequence ID" value="SJZ68502.1"/>
    <property type="molecule type" value="Genomic_DNA"/>
</dbReference>
<dbReference type="GeneID" id="303367189"/>
<feature type="domain" description="Acyl-ACP thioesterase N-terminal hotdog" evidence="1">
    <location>
        <begin position="21"/>
        <end position="140"/>
    </location>
</feature>
<dbReference type="GO" id="GO:0016790">
    <property type="term" value="F:thiolester hydrolase activity"/>
    <property type="evidence" value="ECO:0007669"/>
    <property type="project" value="InterPro"/>
</dbReference>
<evidence type="ECO:0000259" key="1">
    <source>
        <dbReference type="Pfam" id="PF01643"/>
    </source>
</evidence>
<keyword evidence="4" id="KW-1185">Reference proteome</keyword>
<accession>A0A1T4MNB3</accession>
<dbReference type="InterPro" id="IPR002864">
    <property type="entry name" value="Acyl-ACP_thioesterase_NHD"/>
</dbReference>
<evidence type="ECO:0000259" key="2">
    <source>
        <dbReference type="Pfam" id="PF20791"/>
    </source>
</evidence>
<dbReference type="Gene3D" id="3.10.129.10">
    <property type="entry name" value="Hotdog Thioesterase"/>
    <property type="match status" value="2"/>
</dbReference>
<organism evidence="3 4">
    <name type="scientific">Treponema berlinense</name>
    <dbReference type="NCBI Taxonomy" id="225004"/>
    <lineage>
        <taxon>Bacteria</taxon>
        <taxon>Pseudomonadati</taxon>
        <taxon>Spirochaetota</taxon>
        <taxon>Spirochaetia</taxon>
        <taxon>Spirochaetales</taxon>
        <taxon>Treponemataceae</taxon>
        <taxon>Treponema</taxon>
    </lineage>
</organism>
<proteinExistence type="predicted"/>